<name>A0ABQ8FL50_9FUNG</name>
<keyword evidence="4" id="KW-1185">Reference proteome</keyword>
<protein>
    <submittedName>
        <fullName evidence="3">Uncharacterized protein</fullName>
    </submittedName>
</protein>
<keyword evidence="2" id="KW-0732">Signal</keyword>
<feature type="chain" id="PRO_5045396253" evidence="2">
    <location>
        <begin position="19"/>
        <end position="268"/>
    </location>
</feature>
<feature type="region of interest" description="Disordered" evidence="1">
    <location>
        <begin position="145"/>
        <end position="165"/>
    </location>
</feature>
<proteinExistence type="predicted"/>
<feature type="compositionally biased region" description="Basic and acidic residues" evidence="1">
    <location>
        <begin position="145"/>
        <end position="155"/>
    </location>
</feature>
<evidence type="ECO:0000256" key="2">
    <source>
        <dbReference type="SAM" id="SignalP"/>
    </source>
</evidence>
<feature type="signal peptide" evidence="2">
    <location>
        <begin position="1"/>
        <end position="18"/>
    </location>
</feature>
<evidence type="ECO:0000313" key="3">
    <source>
        <dbReference type="EMBL" id="KAH6600182.1"/>
    </source>
</evidence>
<organism evidence="3 4">
    <name type="scientific">Batrachochytrium salamandrivorans</name>
    <dbReference type="NCBI Taxonomy" id="1357716"/>
    <lineage>
        <taxon>Eukaryota</taxon>
        <taxon>Fungi</taxon>
        <taxon>Fungi incertae sedis</taxon>
        <taxon>Chytridiomycota</taxon>
        <taxon>Chytridiomycota incertae sedis</taxon>
        <taxon>Chytridiomycetes</taxon>
        <taxon>Rhizophydiales</taxon>
        <taxon>Rhizophydiales incertae sedis</taxon>
        <taxon>Batrachochytrium</taxon>
    </lineage>
</organism>
<dbReference type="EMBL" id="JAFCIX010000046">
    <property type="protein sequence ID" value="KAH6600182.1"/>
    <property type="molecule type" value="Genomic_DNA"/>
</dbReference>
<reference evidence="3 4" key="1">
    <citation type="submission" date="2021-02" db="EMBL/GenBank/DDBJ databases">
        <title>Variation within the Batrachochytrium salamandrivorans European outbreak.</title>
        <authorList>
            <person name="Kelly M."/>
            <person name="Pasmans F."/>
            <person name="Shea T.P."/>
            <person name="Munoz J.F."/>
            <person name="Carranza S."/>
            <person name="Cuomo C.A."/>
            <person name="Martel A."/>
        </authorList>
    </citation>
    <scope>NUCLEOTIDE SEQUENCE [LARGE SCALE GENOMIC DNA]</scope>
    <source>
        <strain evidence="3 4">AMFP18/2</strain>
    </source>
</reference>
<gene>
    <name evidence="3" type="ORF">BASA50_002507</name>
</gene>
<dbReference type="Proteomes" id="UP001648503">
    <property type="component" value="Unassembled WGS sequence"/>
</dbReference>
<evidence type="ECO:0000313" key="4">
    <source>
        <dbReference type="Proteomes" id="UP001648503"/>
    </source>
</evidence>
<comment type="caution">
    <text evidence="3">The sequence shown here is derived from an EMBL/GenBank/DDBJ whole genome shotgun (WGS) entry which is preliminary data.</text>
</comment>
<evidence type="ECO:0000256" key="1">
    <source>
        <dbReference type="SAM" id="MobiDB-lite"/>
    </source>
</evidence>
<sequence>MKLISFAVISLLAITVSAHPPLSTSTANDAPKCDKDIIKQKIRDLREAYPARIELVLKLGEPGEAEEKEQTIRSVMKDIKGQLKREDLLEGEKPKLEKHYDESVDDLEKAQSAVVAKKQQLKEASNQSYDIWMKVHILDENLDREAEQDARDKSKTGASSSLNPHRDILQEQINEGFQDANDLYMADQDILSGISKLDDVITRTKDPKKSKLYETWKKVMFTHQKLVREVGLSKGWGHCTEELQTEFGWPTQNSLALRMYQSYWQMPK</sequence>
<accession>A0ABQ8FL50</accession>